<keyword evidence="1" id="KW-0472">Membrane</keyword>
<evidence type="ECO:0000313" key="3">
    <source>
        <dbReference type="Proteomes" id="UP000743899"/>
    </source>
</evidence>
<keyword evidence="1" id="KW-0812">Transmembrane</keyword>
<organism evidence="2 3">
    <name type="scientific">Pallidibacillus pasinlerensis</name>
    <dbReference type="NCBI Taxonomy" id="2703818"/>
    <lineage>
        <taxon>Bacteria</taxon>
        <taxon>Bacillati</taxon>
        <taxon>Bacillota</taxon>
        <taxon>Bacilli</taxon>
        <taxon>Bacillales</taxon>
        <taxon>Bacillaceae</taxon>
        <taxon>Pallidibacillus</taxon>
    </lineage>
</organism>
<proteinExistence type="predicted"/>
<dbReference type="EMBL" id="JAACYS010000022">
    <property type="protein sequence ID" value="NCU17450.1"/>
    <property type="molecule type" value="Genomic_DNA"/>
</dbReference>
<feature type="transmembrane region" description="Helical" evidence="1">
    <location>
        <begin position="143"/>
        <end position="165"/>
    </location>
</feature>
<feature type="transmembrane region" description="Helical" evidence="1">
    <location>
        <begin position="59"/>
        <end position="76"/>
    </location>
</feature>
<reference evidence="2 3" key="1">
    <citation type="submission" date="2020-01" db="EMBL/GenBank/DDBJ databases">
        <title>A novel Bacillus sp. from Pasinler.</title>
        <authorList>
            <person name="Adiguzel A."/>
            <person name="Ay H."/>
            <person name="Baltaci M.O."/>
        </authorList>
    </citation>
    <scope>NUCLEOTIDE SEQUENCE [LARGE SCALE GENOMIC DNA]</scope>
    <source>
        <strain evidence="2 3">P1</strain>
    </source>
</reference>
<feature type="transmembrane region" description="Helical" evidence="1">
    <location>
        <begin position="111"/>
        <end position="131"/>
    </location>
</feature>
<dbReference type="Proteomes" id="UP000743899">
    <property type="component" value="Unassembled WGS sequence"/>
</dbReference>
<name>A0ABX0A1Y9_9BACI</name>
<sequence length="175" mass="20812">MNIEIWTISFLIVFMLHNLEEIITVEKWYDSTYRWIAKRFPKFLKNELDHFKEMTTAQFAIAVFVFSIFCSALLLISVVSEYHYYLFLGVNLLFAFNIFTHPLQSLFLKRYTPGLFTSLLLVLPYFIMFFYNFYNTELLSLETIIRGIFVVFILFALLIFSHIIGEQLQGFSKTK</sequence>
<dbReference type="InterPro" id="IPR025671">
    <property type="entry name" value="HXXEE"/>
</dbReference>
<protein>
    <submittedName>
        <fullName evidence="2">HXXEE domain-containing protein</fullName>
    </submittedName>
</protein>
<evidence type="ECO:0000256" key="1">
    <source>
        <dbReference type="SAM" id="Phobius"/>
    </source>
</evidence>
<dbReference type="Pfam" id="PF13787">
    <property type="entry name" value="HXXEE"/>
    <property type="match status" value="1"/>
</dbReference>
<feature type="transmembrane region" description="Helical" evidence="1">
    <location>
        <begin position="82"/>
        <end position="99"/>
    </location>
</feature>
<dbReference type="RefSeq" id="WP_161920282.1">
    <property type="nucleotide sequence ID" value="NZ_JAACYS010000022.1"/>
</dbReference>
<keyword evidence="3" id="KW-1185">Reference proteome</keyword>
<gene>
    <name evidence="2" type="ORF">GW534_06680</name>
</gene>
<keyword evidence="1" id="KW-1133">Transmembrane helix</keyword>
<evidence type="ECO:0000313" key="2">
    <source>
        <dbReference type="EMBL" id="NCU17450.1"/>
    </source>
</evidence>
<comment type="caution">
    <text evidence="2">The sequence shown here is derived from an EMBL/GenBank/DDBJ whole genome shotgun (WGS) entry which is preliminary data.</text>
</comment>
<accession>A0ABX0A1Y9</accession>